<dbReference type="STRING" id="1227455.C449_08624"/>
<evidence type="ECO:0000313" key="7">
    <source>
        <dbReference type="EMBL" id="EMA44708.1"/>
    </source>
</evidence>
<comment type="function">
    <text evidence="6">Part of ribonuclease P, a protein complex that generates mature tRNA molecules by cleaving their 5'-ends.</text>
</comment>
<comment type="catalytic activity">
    <reaction evidence="6">
        <text>Endonucleolytic cleavage of RNA, removing 5'-extranucleotides from tRNA precursor.</text>
        <dbReference type="EC" id="3.1.26.5"/>
    </reaction>
</comment>
<dbReference type="InterPro" id="IPR002738">
    <property type="entry name" value="RNase_P_p30"/>
</dbReference>
<comment type="subcellular location">
    <subcellularLocation>
        <location evidence="6">Cytoplasm</location>
    </subcellularLocation>
</comment>
<keyword evidence="8" id="KW-1185">Reference proteome</keyword>
<dbReference type="GO" id="GO:0004526">
    <property type="term" value="F:ribonuclease P activity"/>
    <property type="evidence" value="ECO:0007669"/>
    <property type="project" value="UniProtKB-UniRule"/>
</dbReference>
<evidence type="ECO:0000313" key="8">
    <source>
        <dbReference type="Proteomes" id="UP000011669"/>
    </source>
</evidence>
<dbReference type="EMBL" id="AOMD01000021">
    <property type="protein sequence ID" value="EMA44708.1"/>
    <property type="molecule type" value="Genomic_DNA"/>
</dbReference>
<keyword evidence="2 6" id="KW-0819">tRNA processing</keyword>
<dbReference type="RefSeq" id="WP_006077578.1">
    <property type="nucleotide sequence ID" value="NZ_AOMD01000021.1"/>
</dbReference>
<dbReference type="InterPro" id="IPR023539">
    <property type="entry name" value="RNase_P_comp-3_arc"/>
</dbReference>
<keyword evidence="1 6" id="KW-0963">Cytoplasm</keyword>
<dbReference type="HAMAP" id="MF_00756">
    <property type="entry name" value="RNase_P_3"/>
    <property type="match status" value="1"/>
</dbReference>
<keyword evidence="4 6" id="KW-0255">Endonuclease</keyword>
<dbReference type="GO" id="GO:0001682">
    <property type="term" value="P:tRNA 5'-leader removal"/>
    <property type="evidence" value="ECO:0007669"/>
    <property type="project" value="UniProtKB-UniRule"/>
</dbReference>
<dbReference type="Gene3D" id="3.20.20.140">
    <property type="entry name" value="Metal-dependent hydrolases"/>
    <property type="match status" value="1"/>
</dbReference>
<dbReference type="OrthoDB" id="85765at2157"/>
<dbReference type="PATRIC" id="fig|1227455.4.peg.1765"/>
<evidence type="ECO:0000256" key="2">
    <source>
        <dbReference type="ARBA" id="ARBA00022694"/>
    </source>
</evidence>
<dbReference type="Proteomes" id="UP000011669">
    <property type="component" value="Unassembled WGS sequence"/>
</dbReference>
<protein>
    <recommendedName>
        <fullName evidence="6">Ribonuclease P protein component 3</fullName>
        <shortName evidence="6">RNase P component 3</shortName>
        <ecNumber evidence="6">3.1.26.5</ecNumber>
    </recommendedName>
    <alternativeName>
        <fullName evidence="6">Rpp30</fullName>
    </alternativeName>
</protein>
<comment type="caution">
    <text evidence="7">The sequence shown here is derived from an EMBL/GenBank/DDBJ whole genome shotgun (WGS) entry which is preliminary data.</text>
</comment>
<sequence>MADCYEAVRAYPVGESTVARFALTAAAYEFDGIVVRNAPETGMVDEPDRDGPGREEIAAEYDIDVVDAVEIEADDASAASARVKDCRGERTLVLVEGSRTLNRFACEEPRVDVLTSPMADGDVNHVLARAAARNGVRFEFDLGRVLRLSGGRRVQALADLRKLREIVFQYDTPYVVSASPENHLQLRAPRELLAVGEAIGFDREQIERGLAEWGRLAARNRERLSESFIEPGVRRGRYEEDD</sequence>
<dbReference type="EC" id="3.1.26.5" evidence="6"/>
<evidence type="ECO:0000256" key="4">
    <source>
        <dbReference type="ARBA" id="ARBA00022759"/>
    </source>
</evidence>
<organism evidence="7 8">
    <name type="scientific">Halococcus saccharolyticus DSM 5350</name>
    <dbReference type="NCBI Taxonomy" id="1227455"/>
    <lineage>
        <taxon>Archaea</taxon>
        <taxon>Methanobacteriati</taxon>
        <taxon>Methanobacteriota</taxon>
        <taxon>Stenosarchaea group</taxon>
        <taxon>Halobacteria</taxon>
        <taxon>Halobacteriales</taxon>
        <taxon>Halococcaceae</taxon>
        <taxon>Halococcus</taxon>
    </lineage>
</organism>
<keyword evidence="5 6" id="KW-0378">Hydrolase</keyword>
<keyword evidence="3 6" id="KW-0540">Nuclease</keyword>
<reference evidence="7 8" key="1">
    <citation type="journal article" date="2014" name="PLoS Genet.">
        <title>Phylogenetically driven sequencing of extremely halophilic archaea reveals strategies for static and dynamic osmo-response.</title>
        <authorList>
            <person name="Becker E.A."/>
            <person name="Seitzer P.M."/>
            <person name="Tritt A."/>
            <person name="Larsen D."/>
            <person name="Krusor M."/>
            <person name="Yao A.I."/>
            <person name="Wu D."/>
            <person name="Madern D."/>
            <person name="Eisen J.A."/>
            <person name="Darling A.E."/>
            <person name="Facciotti M.T."/>
        </authorList>
    </citation>
    <scope>NUCLEOTIDE SEQUENCE [LARGE SCALE GENOMIC DNA]</scope>
    <source>
        <strain evidence="7 8">DSM 5350</strain>
    </source>
</reference>
<accession>M0MH77</accession>
<comment type="subunit">
    <text evidence="6">Consists of a catalytic RNA component and at least 4-5 protein subunits.</text>
</comment>
<dbReference type="Pfam" id="PF01876">
    <property type="entry name" value="RNase_P_p30"/>
    <property type="match status" value="1"/>
</dbReference>
<evidence type="ECO:0000256" key="6">
    <source>
        <dbReference type="HAMAP-Rule" id="MF_00756"/>
    </source>
</evidence>
<dbReference type="GO" id="GO:0030677">
    <property type="term" value="C:ribonuclease P complex"/>
    <property type="evidence" value="ECO:0007669"/>
    <property type="project" value="UniProtKB-UniRule"/>
</dbReference>
<evidence type="ECO:0000256" key="3">
    <source>
        <dbReference type="ARBA" id="ARBA00022722"/>
    </source>
</evidence>
<dbReference type="GO" id="GO:0005737">
    <property type="term" value="C:cytoplasm"/>
    <property type="evidence" value="ECO:0007669"/>
    <property type="project" value="UniProtKB-SubCell"/>
</dbReference>
<evidence type="ECO:0000256" key="1">
    <source>
        <dbReference type="ARBA" id="ARBA00022490"/>
    </source>
</evidence>
<evidence type="ECO:0000256" key="5">
    <source>
        <dbReference type="ARBA" id="ARBA00022801"/>
    </source>
</evidence>
<name>M0MH77_9EURY</name>
<proteinExistence type="inferred from homology"/>
<gene>
    <name evidence="6" type="primary">rnp3</name>
    <name evidence="7" type="ORF">C449_08624</name>
</gene>
<comment type="similarity">
    <text evidence="6">Belongs to the eukaryotic/archaeal RNase P protein component 3 family.</text>
</comment>
<dbReference type="AlphaFoldDB" id="M0MH77"/>
<dbReference type="InterPro" id="IPR016195">
    <property type="entry name" value="Pol/histidinol_Pase-like"/>
</dbReference>
<dbReference type="InParanoid" id="M0MH77"/>
<dbReference type="SUPFAM" id="SSF89550">
    <property type="entry name" value="PHP domain-like"/>
    <property type="match status" value="1"/>
</dbReference>